<dbReference type="PROSITE" id="PS51460">
    <property type="entry name" value="GAR"/>
    <property type="match status" value="1"/>
</dbReference>
<accession>A0A022VN25</accession>
<feature type="compositionally biased region" description="Low complexity" evidence="4">
    <location>
        <begin position="746"/>
        <end position="755"/>
    </location>
</feature>
<evidence type="ECO:0000259" key="5">
    <source>
        <dbReference type="PROSITE" id="PS51460"/>
    </source>
</evidence>
<feature type="compositionally biased region" description="Low complexity" evidence="4">
    <location>
        <begin position="627"/>
        <end position="637"/>
    </location>
</feature>
<feature type="region of interest" description="Disordered" evidence="4">
    <location>
        <begin position="713"/>
        <end position="755"/>
    </location>
</feature>
<comment type="subcellular location">
    <subcellularLocation>
        <location evidence="1">Cytoplasm</location>
        <location evidence="1">Cytoskeleton</location>
    </subcellularLocation>
</comment>
<feature type="compositionally biased region" description="Low complexity" evidence="4">
    <location>
        <begin position="1091"/>
        <end position="1100"/>
    </location>
</feature>
<keyword evidence="3" id="KW-0206">Cytoskeleton</keyword>
<sequence>MAKSPFNSLDPAARLPPRHSRSPRSPSRSPERRAQFLSHQLDPLLSDLSPETTLQVLSATDAIPIHKNTPHSLLAKSISDVSTVDRAFGIRAAVAAQKLNEWHTEVLSWFWPDPARDPNARNGFLPPKELEKSSNRGCNEAQTGSSPIPETEREIYFGSLPASILKLYQTRIKEIKDGMEVLDVEELKEHVLTAHIPSRSRPPSAASTMSTSFGLASYLKMSDFTAVITATILRALPVLSRLNNLLSNWHARLLVLNHVPGLVLDLQETKRAITNALNRLQNGLLPNLDDPLFSRESFRSSWRELQAMVSSLGRRIDSMLDILEGRKDSLPETWIDDMEAIESRIASWAFEAERRAIQNELKCLYQRELDEYLAQKSSEESVPDVSHTPQKSSDDVAEPLVRHSEAAVKHHTASPSIRSDSYFTPLTPQPLLPATRENHTSESKSITSSIVDSSDRYTPENFPSEFQDPVKRIGVTSCSTPNNGRATAVTKNIQDYDTPNFESPRVPNPAIYDSTQSEDFMTRPVSRLDFNTVDCPGSDNYSDMSPDNSPAPLTPLVNMRKRSSKRESNVPSRLQLIPSGSDATIKQNEVAGPIESPDTSNFIPDREDLEFSVAQPLSSPTTPAQMSSSPGLSSSGSVIHHTPEVAKNSTSRPTTSASPSPDLQTPPSLRSFGRTMSLPLARYINDEPVSLYGQHGAYHPNDKSQISTASIGSADISPRGQVGDSAFDRRNSLTPGTSTKSELRRSISSASISSSPRLQEKLNLGRLSNFTRLSHLRRSASSEPIYLEKSSLSTGSPDTNFSSTPLNTLDLPSRLSPFLHSTSPEADNTFPDADSLELIPPPLKTRSHSGTRTPVKVPHDEFDDRIHSILDTIPKIRMKSTVSEDSNETPAPDNLRVPPNSGRVHPPSPTLSRSSTPTPSLTLTPAPRPRRRNNPGPDEVRLYHLHRGGKAAPVKLFVRLVGETGERVMVRVGGGWADLGEYLREYAMHHGRRGIIDGRFEVQGIPVVSKYPRAPTPTPTNGRTTPIPPSRPGSAMDIRPGSSLAVRRARRATGSGADLLPNLTAANIQRLSEEGVSPGNSSVLSSQRRPSLSSATSVSTSVVGDHSFNATPSHRSFSTITGAAHSTPLGLAGPKPRSKQHTISPESEAWVEDVMGQARRSSSTLRAQRSMTAMRSSSGVLRRMPSATLNEQSPTNNIAMNKARGENKLRSASDMGGVSLNKRVFLRRLGKEKE</sequence>
<feature type="region of interest" description="Disordered" evidence="4">
    <location>
        <begin position="1010"/>
        <end position="1039"/>
    </location>
</feature>
<dbReference type="EMBL" id="KK207944">
    <property type="protein sequence ID" value="EZF47396.1"/>
    <property type="molecule type" value="Genomic_DNA"/>
</dbReference>
<evidence type="ECO:0000256" key="1">
    <source>
        <dbReference type="ARBA" id="ARBA00004245"/>
    </source>
</evidence>
<feature type="compositionally biased region" description="Low complexity" evidence="4">
    <location>
        <begin position="443"/>
        <end position="452"/>
    </location>
</feature>
<feature type="region of interest" description="Disordered" evidence="4">
    <location>
        <begin position="877"/>
        <end position="941"/>
    </location>
</feature>
<feature type="region of interest" description="Disordered" evidence="4">
    <location>
        <begin position="533"/>
        <end position="584"/>
    </location>
</feature>
<organism evidence="6">
    <name type="scientific">Trichophyton rubrum CBS 288.86</name>
    <dbReference type="NCBI Taxonomy" id="1215330"/>
    <lineage>
        <taxon>Eukaryota</taxon>
        <taxon>Fungi</taxon>
        <taxon>Dikarya</taxon>
        <taxon>Ascomycota</taxon>
        <taxon>Pezizomycotina</taxon>
        <taxon>Eurotiomycetes</taxon>
        <taxon>Eurotiomycetidae</taxon>
        <taxon>Onygenales</taxon>
        <taxon>Arthrodermataceae</taxon>
        <taxon>Trichophyton</taxon>
    </lineage>
</organism>
<feature type="region of interest" description="Disordered" evidence="4">
    <location>
        <begin position="616"/>
        <end position="672"/>
    </location>
</feature>
<feature type="compositionally biased region" description="Polar residues" evidence="4">
    <location>
        <begin position="135"/>
        <end position="147"/>
    </location>
</feature>
<dbReference type="SUPFAM" id="SSF143575">
    <property type="entry name" value="GAS2 domain-like"/>
    <property type="match status" value="1"/>
</dbReference>
<feature type="compositionally biased region" description="Polar residues" evidence="4">
    <location>
        <begin position="1078"/>
        <end position="1090"/>
    </location>
</feature>
<feature type="compositionally biased region" description="Polar residues" evidence="4">
    <location>
        <begin position="539"/>
        <end position="548"/>
    </location>
</feature>
<dbReference type="InterPro" id="IPR003108">
    <property type="entry name" value="GAR_dom"/>
</dbReference>
<evidence type="ECO:0000256" key="4">
    <source>
        <dbReference type="SAM" id="MobiDB-lite"/>
    </source>
</evidence>
<evidence type="ECO:0000313" key="6">
    <source>
        <dbReference type="EMBL" id="EZF47396.1"/>
    </source>
</evidence>
<feature type="domain" description="GAR" evidence="5">
    <location>
        <begin position="918"/>
        <end position="990"/>
    </location>
</feature>
<dbReference type="InterPro" id="IPR036534">
    <property type="entry name" value="GAR_dom_sf"/>
</dbReference>
<keyword evidence="2" id="KW-0963">Cytoplasm</keyword>
<evidence type="ECO:0000256" key="3">
    <source>
        <dbReference type="ARBA" id="ARBA00023212"/>
    </source>
</evidence>
<feature type="compositionally biased region" description="Polar residues" evidence="4">
    <location>
        <begin position="616"/>
        <end position="626"/>
    </location>
</feature>
<feature type="compositionally biased region" description="Low complexity" evidence="4">
    <location>
        <begin position="910"/>
        <end position="925"/>
    </location>
</feature>
<feature type="region of interest" description="Disordered" evidence="4">
    <location>
        <begin position="118"/>
        <end position="147"/>
    </location>
</feature>
<dbReference type="Pfam" id="PF02187">
    <property type="entry name" value="GAS2"/>
    <property type="match status" value="1"/>
</dbReference>
<reference evidence="6" key="1">
    <citation type="submission" date="2014-02" db="EMBL/GenBank/DDBJ databases">
        <title>The Genome Sequence of Trichophyton rubrum (morphotype fischeri) CBS 288.86.</title>
        <authorList>
            <consortium name="The Broad Institute Genomics Platform"/>
            <person name="Cuomo C.A."/>
            <person name="White T.C."/>
            <person name="Graser Y."/>
            <person name="Martinez-Rossi N."/>
            <person name="Heitman J."/>
            <person name="Young S.K."/>
            <person name="Zeng Q."/>
            <person name="Gargeya S."/>
            <person name="Abouelleil A."/>
            <person name="Alvarado L."/>
            <person name="Chapman S.B."/>
            <person name="Gainer-Dewar J."/>
            <person name="Goldberg J."/>
            <person name="Griggs A."/>
            <person name="Gujja S."/>
            <person name="Hansen M."/>
            <person name="Howarth C."/>
            <person name="Imamovic A."/>
            <person name="Larimer J."/>
            <person name="Martinez D."/>
            <person name="Murphy C."/>
            <person name="Pearson M.D."/>
            <person name="Persinoti G."/>
            <person name="Poon T."/>
            <person name="Priest M."/>
            <person name="Roberts A.D."/>
            <person name="Saif S."/>
            <person name="Shea T.D."/>
            <person name="Sykes S.N."/>
            <person name="Wortman J."/>
            <person name="Nusbaum C."/>
            <person name="Birren B."/>
        </authorList>
    </citation>
    <scope>NUCLEOTIDE SEQUENCE [LARGE SCALE GENOMIC DNA]</scope>
    <source>
        <strain evidence="6">CBS 288.86</strain>
    </source>
</reference>
<dbReference type="AlphaFoldDB" id="A0A022VN25"/>
<dbReference type="GO" id="GO:0008017">
    <property type="term" value="F:microtubule binding"/>
    <property type="evidence" value="ECO:0007669"/>
    <property type="project" value="InterPro"/>
</dbReference>
<feature type="compositionally biased region" description="Polar residues" evidence="4">
    <location>
        <begin position="413"/>
        <end position="422"/>
    </location>
</feature>
<feature type="compositionally biased region" description="Low complexity" evidence="4">
    <location>
        <begin position="649"/>
        <end position="661"/>
    </location>
</feature>
<dbReference type="HOGENOM" id="CLU_004583_0_0_1"/>
<dbReference type="GO" id="GO:0005856">
    <property type="term" value="C:cytoskeleton"/>
    <property type="evidence" value="ECO:0007669"/>
    <property type="project" value="UniProtKB-SubCell"/>
</dbReference>
<feature type="region of interest" description="Disordered" evidence="4">
    <location>
        <begin position="376"/>
        <end position="468"/>
    </location>
</feature>
<proteinExistence type="predicted"/>
<dbReference type="Gene3D" id="3.30.920.20">
    <property type="entry name" value="Gas2-like domain"/>
    <property type="match status" value="1"/>
</dbReference>
<name>A0A022VN25_TRIRU</name>
<dbReference type="OrthoDB" id="5409589at2759"/>
<evidence type="ECO:0000256" key="2">
    <source>
        <dbReference type="ARBA" id="ARBA00022490"/>
    </source>
</evidence>
<feature type="region of interest" description="Disordered" evidence="4">
    <location>
        <begin position="1"/>
        <end position="31"/>
    </location>
</feature>
<protein>
    <recommendedName>
        <fullName evidence="5">GAR domain-containing protein</fullName>
    </recommendedName>
</protein>
<gene>
    <name evidence="6" type="ORF">H103_08677</name>
</gene>
<dbReference type="Proteomes" id="UP000023758">
    <property type="component" value="Unassembled WGS sequence"/>
</dbReference>
<feature type="region of interest" description="Disordered" evidence="4">
    <location>
        <begin position="1072"/>
        <end position="1100"/>
    </location>
</feature>